<evidence type="ECO:0000313" key="2">
    <source>
        <dbReference type="Proteomes" id="UP000008216"/>
    </source>
</evidence>
<organism evidence="1 2">
    <name type="scientific">Escherichia coli O1:K1 / APEC</name>
    <dbReference type="NCBI Taxonomy" id="405955"/>
    <lineage>
        <taxon>Bacteria</taxon>
        <taxon>Pseudomonadati</taxon>
        <taxon>Pseudomonadota</taxon>
        <taxon>Gammaproteobacteria</taxon>
        <taxon>Enterobacterales</taxon>
        <taxon>Enterobacteriaceae</taxon>
        <taxon>Escherichia</taxon>
    </lineage>
</organism>
<dbReference type="Proteomes" id="UP000008216">
    <property type="component" value="Plasmid pAPEC-O1-R"/>
</dbReference>
<keyword evidence="2" id="KW-1185">Reference proteome</keyword>
<dbReference type="AlphaFoldDB" id="A0A0H2XKR3"/>
<dbReference type="KEGG" id="ecv:APECO1_O1R158"/>
<protein>
    <submittedName>
        <fullName evidence="1">Uncharacterized protein</fullName>
    </submittedName>
</protein>
<sequence>MTKMTTNTTTTTYRSEEIVPFRRPKGDLDSRYMPQVYAMVRNWASNPAQYGEGVLASYRQPAVNLAYQVKGTRVVLILVPVECEPPGVIMTETVLWPSLSLVEVLQTLQEAWQNIPALNP</sequence>
<dbReference type="EMBL" id="DQ517526">
    <property type="protein sequence ID" value="ABF67843.1"/>
    <property type="molecule type" value="Genomic_DNA"/>
</dbReference>
<evidence type="ECO:0000313" key="1">
    <source>
        <dbReference type="EMBL" id="ABF67843.1"/>
    </source>
</evidence>
<keyword evidence="1" id="KW-0614">Plasmid</keyword>
<reference evidence="1 2" key="1">
    <citation type="journal article" date="2006" name="Antimicrob. Agents Chemother.">
        <title>Complete DNA sequence, comparative genomics, and prevalence of an IncHI2 plasmid occurring among extraintestinal pathogenic Escherichia coli isolates.</title>
        <authorList>
            <person name="Johnson T.J."/>
            <person name="Wannemeuhler Y.M."/>
            <person name="Scaccianoce J.A."/>
            <person name="Johnson S.J."/>
            <person name="Nolan L.K."/>
        </authorList>
    </citation>
    <scope>NUCLEOTIDE SEQUENCE [LARGE SCALE GENOMIC DNA]</scope>
    <source>
        <strain evidence="1">APEC O1</strain>
        <plasmid evidence="2">pAPEC-O1-R</plasmid>
    </source>
</reference>
<dbReference type="HOGENOM" id="CLU_2069559_0_0_6"/>
<accession>A0A0H2XKR3</accession>
<gene>
    <name evidence="1" type="ORF">APECO1_O1R158</name>
</gene>
<geneLocation type="plasmid" evidence="1 2">
    <name>pAPEC-O1-R</name>
</geneLocation>
<proteinExistence type="predicted"/>
<name>A0A0H2XKR3_ECOK1</name>